<dbReference type="SUPFAM" id="SSF56784">
    <property type="entry name" value="HAD-like"/>
    <property type="match status" value="1"/>
</dbReference>
<dbReference type="InterPro" id="IPR036412">
    <property type="entry name" value="HAD-like_sf"/>
</dbReference>
<reference evidence="2" key="1">
    <citation type="submission" date="2023-05" db="EMBL/GenBank/DDBJ databases">
        <title>Sedimentitalea sp. nov. JM2-8.</title>
        <authorList>
            <person name="Huang J."/>
        </authorList>
    </citation>
    <scope>NUCLEOTIDE SEQUENCE [LARGE SCALE GENOMIC DNA]</scope>
    <source>
        <strain evidence="2">KHS03</strain>
    </source>
</reference>
<dbReference type="SFLD" id="SFLDG01129">
    <property type="entry name" value="C1.5:_HAD__Beta-PGM__Phosphata"/>
    <property type="match status" value="1"/>
</dbReference>
<evidence type="ECO:0000313" key="2">
    <source>
        <dbReference type="Proteomes" id="UP001255416"/>
    </source>
</evidence>
<dbReference type="Gene3D" id="1.10.150.240">
    <property type="entry name" value="Putative phosphatase, domain 2"/>
    <property type="match status" value="1"/>
</dbReference>
<dbReference type="Proteomes" id="UP001255416">
    <property type="component" value="Unassembled WGS sequence"/>
</dbReference>
<dbReference type="SFLD" id="SFLDG01135">
    <property type="entry name" value="C1.5.6:_HAD__Beta-PGM__Phospha"/>
    <property type="match status" value="1"/>
</dbReference>
<dbReference type="GO" id="GO:0016787">
    <property type="term" value="F:hydrolase activity"/>
    <property type="evidence" value="ECO:0007669"/>
    <property type="project" value="UniProtKB-KW"/>
</dbReference>
<protein>
    <submittedName>
        <fullName evidence="1">HAD-IA family hydrolase</fullName>
    </submittedName>
</protein>
<dbReference type="InterPro" id="IPR023198">
    <property type="entry name" value="PGP-like_dom2"/>
</dbReference>
<proteinExistence type="predicted"/>
<dbReference type="PANTHER" id="PTHR43434">
    <property type="entry name" value="PHOSPHOGLYCOLATE PHOSPHATASE"/>
    <property type="match status" value="1"/>
</dbReference>
<name>A0ABU3VI89_9RHOB</name>
<gene>
    <name evidence="1" type="ORF">QO231_18875</name>
</gene>
<dbReference type="Gene3D" id="3.40.50.1000">
    <property type="entry name" value="HAD superfamily/HAD-like"/>
    <property type="match status" value="1"/>
</dbReference>
<dbReference type="RefSeq" id="WP_316780006.1">
    <property type="nucleotide sequence ID" value="NZ_JASMWN010000017.1"/>
</dbReference>
<evidence type="ECO:0000313" key="1">
    <source>
        <dbReference type="EMBL" id="MDU9005901.1"/>
    </source>
</evidence>
<dbReference type="InterPro" id="IPR050155">
    <property type="entry name" value="HAD-like_hydrolase_sf"/>
</dbReference>
<comment type="caution">
    <text evidence="1">The sequence shown here is derived from an EMBL/GenBank/DDBJ whole genome shotgun (WGS) entry which is preliminary data.</text>
</comment>
<dbReference type="SFLD" id="SFLDS00003">
    <property type="entry name" value="Haloacid_Dehalogenase"/>
    <property type="match status" value="1"/>
</dbReference>
<dbReference type="Pfam" id="PF13419">
    <property type="entry name" value="HAD_2"/>
    <property type="match status" value="1"/>
</dbReference>
<organism evidence="1 2">
    <name type="scientific">Sedimentitalea todarodis</name>
    <dbReference type="NCBI Taxonomy" id="1631240"/>
    <lineage>
        <taxon>Bacteria</taxon>
        <taxon>Pseudomonadati</taxon>
        <taxon>Pseudomonadota</taxon>
        <taxon>Alphaproteobacteria</taxon>
        <taxon>Rhodobacterales</taxon>
        <taxon>Paracoccaceae</taxon>
        <taxon>Sedimentitalea</taxon>
    </lineage>
</organism>
<dbReference type="PANTHER" id="PTHR43434:SF24">
    <property type="entry name" value="HYDROLASE-RELATED"/>
    <property type="match status" value="1"/>
</dbReference>
<accession>A0ABU3VI89</accession>
<keyword evidence="1" id="KW-0378">Hydrolase</keyword>
<dbReference type="NCBIfam" id="TIGR01549">
    <property type="entry name" value="HAD-SF-IA-v1"/>
    <property type="match status" value="1"/>
</dbReference>
<dbReference type="InterPro" id="IPR023214">
    <property type="entry name" value="HAD_sf"/>
</dbReference>
<dbReference type="EMBL" id="JASMWN010000017">
    <property type="protein sequence ID" value="MDU9005901.1"/>
    <property type="molecule type" value="Genomic_DNA"/>
</dbReference>
<dbReference type="InterPro" id="IPR006439">
    <property type="entry name" value="HAD-SF_hydro_IA"/>
</dbReference>
<sequence>MTDPMRLVIFDVDGTLVDSQGAIVAAMTASFEAIGLGVPERSETLSIVGLSLDHAIARLAPEQTAQTQARLVNGYKEAYHAHRLANGAAEESPLYPGAREMIAQLSKRPDLLLGIATGKSQRGLTALLDAHDLLRVFVTRQNADFHPSKPHPSMITTAMAKAGVGPAQTVMIGDTSYDMEMARAAKVPGIAVSWGYHGVPQLQLADLVVDAFDELPGALDSIWKVSA</sequence>
<dbReference type="NCBIfam" id="TIGR01509">
    <property type="entry name" value="HAD-SF-IA-v3"/>
    <property type="match status" value="1"/>
</dbReference>
<keyword evidence="2" id="KW-1185">Reference proteome</keyword>
<dbReference type="InterPro" id="IPR041492">
    <property type="entry name" value="HAD_2"/>
</dbReference>